<dbReference type="AlphaFoldDB" id="A0A922I4V7"/>
<gene>
    <name evidence="2" type="ORF">DERF_004475</name>
</gene>
<feature type="signal peptide" evidence="1">
    <location>
        <begin position="1"/>
        <end position="26"/>
    </location>
</feature>
<proteinExistence type="predicted"/>
<keyword evidence="3" id="KW-1185">Reference proteome</keyword>
<feature type="chain" id="PRO_5037045004" evidence="1">
    <location>
        <begin position="27"/>
        <end position="62"/>
    </location>
</feature>
<protein>
    <submittedName>
        <fullName evidence="2">Uncharacterized protein</fullName>
    </submittedName>
</protein>
<evidence type="ECO:0000313" key="2">
    <source>
        <dbReference type="EMBL" id="KAH9520785.1"/>
    </source>
</evidence>
<evidence type="ECO:0000256" key="1">
    <source>
        <dbReference type="SAM" id="SignalP"/>
    </source>
</evidence>
<reference evidence="2" key="1">
    <citation type="submission" date="2013-05" db="EMBL/GenBank/DDBJ databases">
        <authorList>
            <person name="Yim A.K.Y."/>
            <person name="Chan T.F."/>
            <person name="Ji K.M."/>
            <person name="Liu X.Y."/>
            <person name="Zhou J.W."/>
            <person name="Li R.Q."/>
            <person name="Yang K.Y."/>
            <person name="Li J."/>
            <person name="Li M."/>
            <person name="Law P.T.W."/>
            <person name="Wu Y.L."/>
            <person name="Cai Z.L."/>
            <person name="Qin H."/>
            <person name="Bao Y."/>
            <person name="Leung R.K.K."/>
            <person name="Ng P.K.S."/>
            <person name="Zou J."/>
            <person name="Zhong X.J."/>
            <person name="Ran P.X."/>
            <person name="Zhong N.S."/>
            <person name="Liu Z.G."/>
            <person name="Tsui S.K.W."/>
        </authorList>
    </citation>
    <scope>NUCLEOTIDE SEQUENCE</scope>
    <source>
        <strain evidence="2">Derf</strain>
        <tissue evidence="2">Whole organism</tissue>
    </source>
</reference>
<organism evidence="2 3">
    <name type="scientific">Dermatophagoides farinae</name>
    <name type="common">American house dust mite</name>
    <dbReference type="NCBI Taxonomy" id="6954"/>
    <lineage>
        <taxon>Eukaryota</taxon>
        <taxon>Metazoa</taxon>
        <taxon>Ecdysozoa</taxon>
        <taxon>Arthropoda</taxon>
        <taxon>Chelicerata</taxon>
        <taxon>Arachnida</taxon>
        <taxon>Acari</taxon>
        <taxon>Acariformes</taxon>
        <taxon>Sarcoptiformes</taxon>
        <taxon>Astigmata</taxon>
        <taxon>Psoroptidia</taxon>
        <taxon>Analgoidea</taxon>
        <taxon>Pyroglyphidae</taxon>
        <taxon>Dermatophagoidinae</taxon>
        <taxon>Dermatophagoides</taxon>
    </lineage>
</organism>
<sequence>MNKIIINKWPLAIANFLLLLLRFKLENYSIIGNNNDFNNCDNKQKTVIITWIQYIQMFKAIK</sequence>
<comment type="caution">
    <text evidence="2">The sequence shown here is derived from an EMBL/GenBank/DDBJ whole genome shotgun (WGS) entry which is preliminary data.</text>
</comment>
<evidence type="ECO:0000313" key="3">
    <source>
        <dbReference type="Proteomes" id="UP000790347"/>
    </source>
</evidence>
<accession>A0A922I4V7</accession>
<reference evidence="2" key="2">
    <citation type="journal article" date="2022" name="Res Sq">
        <title>Comparative Genomics Reveals Insights into the Divergent Evolution of Astigmatic Mites and Household Pest Adaptations.</title>
        <authorList>
            <person name="Xiong Q."/>
            <person name="Wan A.T.-Y."/>
            <person name="Liu X.-Y."/>
            <person name="Fung C.S.-H."/>
            <person name="Xiao X."/>
            <person name="Malainual N."/>
            <person name="Hou J."/>
            <person name="Wang L."/>
            <person name="Wang M."/>
            <person name="Yang K."/>
            <person name="Cui Y."/>
            <person name="Leung E."/>
            <person name="Nong W."/>
            <person name="Shin S.-K."/>
            <person name="Au S."/>
            <person name="Jeong K.Y."/>
            <person name="Chew F.T."/>
            <person name="Hui J."/>
            <person name="Leung T.F."/>
            <person name="Tungtrongchitr A."/>
            <person name="Zhong N."/>
            <person name="Liu Z."/>
            <person name="Tsui S."/>
        </authorList>
    </citation>
    <scope>NUCLEOTIDE SEQUENCE</scope>
    <source>
        <strain evidence="2">Derf</strain>
        <tissue evidence="2">Whole organism</tissue>
    </source>
</reference>
<dbReference type="Proteomes" id="UP000790347">
    <property type="component" value="Unassembled WGS sequence"/>
</dbReference>
<dbReference type="EMBL" id="ASGP02000002">
    <property type="protein sequence ID" value="KAH9520785.1"/>
    <property type="molecule type" value="Genomic_DNA"/>
</dbReference>
<name>A0A922I4V7_DERFA</name>
<keyword evidence="1" id="KW-0732">Signal</keyword>